<keyword evidence="9 10" id="KW-0739">Sodium transport</keyword>
<feature type="transmembrane region" description="Helical" evidence="10">
    <location>
        <begin position="183"/>
        <end position="200"/>
    </location>
</feature>
<keyword evidence="6 10" id="KW-0915">Sodium</keyword>
<evidence type="ECO:0000256" key="5">
    <source>
        <dbReference type="ARBA" id="ARBA00022989"/>
    </source>
</evidence>
<keyword evidence="2 10" id="KW-0813">Transport</keyword>
<comment type="similarity">
    <text evidence="10">Belongs to the monovalent cation:proton antiporter 1 (CPA1) transporter (TC 2.A.36) family.</text>
</comment>
<comment type="function">
    <text evidence="10">Na(+)/H(+) antiporter that extrudes sodium in exchange for external protons.</text>
</comment>
<evidence type="ECO:0000256" key="3">
    <source>
        <dbReference type="ARBA" id="ARBA00022475"/>
    </source>
</evidence>
<dbReference type="GO" id="GO:0051453">
    <property type="term" value="P:regulation of intracellular pH"/>
    <property type="evidence" value="ECO:0007669"/>
    <property type="project" value="TreeGrafter"/>
</dbReference>
<feature type="domain" description="Cation/H+ exchanger transmembrane" evidence="11">
    <location>
        <begin position="14"/>
        <end position="415"/>
    </location>
</feature>
<evidence type="ECO:0000256" key="4">
    <source>
        <dbReference type="ARBA" id="ARBA00022692"/>
    </source>
</evidence>
<evidence type="ECO:0000256" key="8">
    <source>
        <dbReference type="ARBA" id="ARBA00023136"/>
    </source>
</evidence>
<feature type="transmembrane region" description="Helical" evidence="10">
    <location>
        <begin position="237"/>
        <end position="255"/>
    </location>
</feature>
<name>A0A212KHD5_9PROT</name>
<keyword evidence="4 10" id="KW-0812">Transmembrane</keyword>
<dbReference type="InterPro" id="IPR018422">
    <property type="entry name" value="Cation/H_exchanger_CPA1"/>
</dbReference>
<keyword evidence="10" id="KW-0050">Antiport</keyword>
<keyword evidence="3" id="KW-1003">Cell membrane</keyword>
<dbReference type="GO" id="GO:0015386">
    <property type="term" value="F:potassium:proton antiporter activity"/>
    <property type="evidence" value="ECO:0007669"/>
    <property type="project" value="TreeGrafter"/>
</dbReference>
<dbReference type="EMBL" id="FLUO01000002">
    <property type="protein sequence ID" value="SBW11051.1"/>
    <property type="molecule type" value="Genomic_DNA"/>
</dbReference>
<keyword evidence="8 10" id="KW-0472">Membrane</keyword>
<proteinExistence type="inferred from homology"/>
<dbReference type="InterPro" id="IPR006153">
    <property type="entry name" value="Cation/H_exchanger_TM"/>
</dbReference>
<evidence type="ECO:0000313" key="12">
    <source>
        <dbReference type="EMBL" id="SBW11051.1"/>
    </source>
</evidence>
<comment type="subcellular location">
    <subcellularLocation>
        <location evidence="10">Cell inner membrane</location>
        <topology evidence="10">Multi-pass membrane protein</topology>
    </subcellularLocation>
    <subcellularLocation>
        <location evidence="1">Cell membrane</location>
        <topology evidence="1">Multi-pass membrane protein</topology>
    </subcellularLocation>
</comment>
<feature type="transmembrane region" description="Helical" evidence="10">
    <location>
        <begin position="113"/>
        <end position="135"/>
    </location>
</feature>
<dbReference type="Pfam" id="PF00999">
    <property type="entry name" value="Na_H_Exchanger"/>
    <property type="match status" value="1"/>
</dbReference>
<evidence type="ECO:0000256" key="7">
    <source>
        <dbReference type="ARBA" id="ARBA00023065"/>
    </source>
</evidence>
<protein>
    <submittedName>
        <fullName evidence="12">Na+/H+ antiporter</fullName>
    </submittedName>
</protein>
<evidence type="ECO:0000259" key="11">
    <source>
        <dbReference type="Pfam" id="PF00999"/>
    </source>
</evidence>
<feature type="transmembrane region" description="Helical" evidence="10">
    <location>
        <begin position="84"/>
        <end position="107"/>
    </location>
</feature>
<evidence type="ECO:0000256" key="6">
    <source>
        <dbReference type="ARBA" id="ARBA00023053"/>
    </source>
</evidence>
<dbReference type="InterPro" id="IPR004705">
    <property type="entry name" value="Cation/H_exchanger_CPA1_bac"/>
</dbReference>
<keyword evidence="7 10" id="KW-0406">Ion transport</keyword>
<sequence length="544" mass="57446">MDLVLTILALLAAVIAAGVIEKALRLPLPRPLLQIGVGAAIGAVGGLGLPLDPEVFFLLFLPPLLFLDGWRIPREEVLRDTGPILELALGLVAFTVLGLGWLMHWAIPSLPLPVAFALAAVLAPTDPLAVAAIAQRVKIPKRMMNILEGEALLNDATALVCFRFAVAAAASGAFAPAAVVGEFVWVAVLGVGVGVAFAWAASRAGGWLGRAFADDSGILILVSLLIPYAAYLLAVEIGASGILAAVAAGLALNFMDTTALPLAHTRLRGNLVWDMIAYTANGVIFVLLGEQMPAILGRADAIAAYAGHDSPWWLALYVVGVFLALGLLRLAWVGVSLHVFLFRTRATPPKARLRLIAAMAVSGVRGAVTLAAVLSLPLLTEAGDAFPARDLAIFIAMGVIVVSLAGATLALPRLLAGCEMPSESGDEAAEDAAVVAAARAALAAVERLQHVLAHDNPQAERIIQVAAQVMETYHRRIARRDGKQVEGGRWADGIEREMRLAALRAERVEIMRRVRARKLGSATARRLISALDLLETRHSGELHR</sequence>
<evidence type="ECO:0000256" key="1">
    <source>
        <dbReference type="ARBA" id="ARBA00004651"/>
    </source>
</evidence>
<dbReference type="PANTHER" id="PTHR10110:SF86">
    <property type="entry name" value="SODIUM_HYDROGEN EXCHANGER 7"/>
    <property type="match status" value="1"/>
</dbReference>
<feature type="transmembrane region" description="Helical" evidence="10">
    <location>
        <begin position="156"/>
        <end position="177"/>
    </location>
</feature>
<feature type="transmembrane region" description="Helical" evidence="10">
    <location>
        <begin position="391"/>
        <end position="411"/>
    </location>
</feature>
<dbReference type="Gene3D" id="6.10.140.1330">
    <property type="match status" value="1"/>
</dbReference>
<reference evidence="12" key="1">
    <citation type="submission" date="2016-04" db="EMBL/GenBank/DDBJ databases">
        <authorList>
            <person name="Evans L.H."/>
            <person name="Alamgir A."/>
            <person name="Owens N."/>
            <person name="Weber N.D."/>
            <person name="Virtaneva K."/>
            <person name="Barbian K."/>
            <person name="Babar A."/>
            <person name="Rosenke K."/>
        </authorList>
    </citation>
    <scope>NUCLEOTIDE SEQUENCE</scope>
    <source>
        <strain evidence="12">86</strain>
    </source>
</reference>
<feature type="transmembrane region" description="Helical" evidence="10">
    <location>
        <begin position="353"/>
        <end position="379"/>
    </location>
</feature>
<gene>
    <name evidence="12" type="ORF">KL86APRO_20060</name>
</gene>
<evidence type="ECO:0000256" key="2">
    <source>
        <dbReference type="ARBA" id="ARBA00022448"/>
    </source>
</evidence>
<dbReference type="NCBIfam" id="TIGR00831">
    <property type="entry name" value="a_cpa1"/>
    <property type="match status" value="1"/>
</dbReference>
<evidence type="ECO:0000256" key="9">
    <source>
        <dbReference type="ARBA" id="ARBA00023201"/>
    </source>
</evidence>
<keyword evidence="5 10" id="KW-1133">Transmembrane helix</keyword>
<feature type="transmembrane region" description="Helical" evidence="10">
    <location>
        <begin position="267"/>
        <end position="288"/>
    </location>
</feature>
<feature type="transmembrane region" description="Helical" evidence="10">
    <location>
        <begin position="212"/>
        <end position="231"/>
    </location>
</feature>
<dbReference type="GO" id="GO:0015385">
    <property type="term" value="F:sodium:proton antiporter activity"/>
    <property type="evidence" value="ECO:0007669"/>
    <property type="project" value="InterPro"/>
</dbReference>
<dbReference type="PANTHER" id="PTHR10110">
    <property type="entry name" value="SODIUM/HYDROGEN EXCHANGER"/>
    <property type="match status" value="1"/>
</dbReference>
<dbReference type="AlphaFoldDB" id="A0A212KHD5"/>
<evidence type="ECO:0000256" key="10">
    <source>
        <dbReference type="RuleBase" id="RU366002"/>
    </source>
</evidence>
<keyword evidence="10" id="KW-0997">Cell inner membrane</keyword>
<feature type="transmembrane region" description="Helical" evidence="10">
    <location>
        <begin position="55"/>
        <end position="72"/>
    </location>
</feature>
<feature type="transmembrane region" description="Helical" evidence="10">
    <location>
        <begin position="314"/>
        <end position="341"/>
    </location>
</feature>
<organism evidence="12">
    <name type="scientific">uncultured Alphaproteobacteria bacterium</name>
    <dbReference type="NCBI Taxonomy" id="91750"/>
    <lineage>
        <taxon>Bacteria</taxon>
        <taxon>Pseudomonadati</taxon>
        <taxon>Pseudomonadota</taxon>
        <taxon>Alphaproteobacteria</taxon>
        <taxon>environmental samples</taxon>
    </lineage>
</organism>
<dbReference type="GO" id="GO:0098719">
    <property type="term" value="P:sodium ion import across plasma membrane"/>
    <property type="evidence" value="ECO:0007669"/>
    <property type="project" value="TreeGrafter"/>
</dbReference>
<accession>A0A212KHD5</accession>
<dbReference type="GO" id="GO:0005886">
    <property type="term" value="C:plasma membrane"/>
    <property type="evidence" value="ECO:0007669"/>
    <property type="project" value="UniProtKB-SubCell"/>
</dbReference>